<dbReference type="STRING" id="36849.OXPF_25070"/>
<dbReference type="SUPFAM" id="SSF51726">
    <property type="entry name" value="UROD/MetE-like"/>
    <property type="match status" value="1"/>
</dbReference>
<gene>
    <name evidence="2" type="ORF">OXPF_25070</name>
</gene>
<dbReference type="Pfam" id="PF01208">
    <property type="entry name" value="URO-D"/>
    <property type="match status" value="1"/>
</dbReference>
<dbReference type="Gene3D" id="3.20.20.210">
    <property type="match status" value="1"/>
</dbReference>
<dbReference type="Proteomes" id="UP000050326">
    <property type="component" value="Unassembled WGS sequence"/>
</dbReference>
<keyword evidence="3" id="KW-1185">Reference proteome</keyword>
<dbReference type="GO" id="GO:0006779">
    <property type="term" value="P:porphyrin-containing compound biosynthetic process"/>
    <property type="evidence" value="ECO:0007669"/>
    <property type="project" value="InterPro"/>
</dbReference>
<dbReference type="AlphaFoldDB" id="A0A0P8W8K5"/>
<dbReference type="RefSeq" id="WP_054875517.1">
    <property type="nucleotide sequence ID" value="NZ_LKET01000032.1"/>
</dbReference>
<dbReference type="GO" id="GO:0004853">
    <property type="term" value="F:uroporphyrinogen decarboxylase activity"/>
    <property type="evidence" value="ECO:0007669"/>
    <property type="project" value="InterPro"/>
</dbReference>
<dbReference type="EMBL" id="LKET01000032">
    <property type="protein sequence ID" value="KPU44337.1"/>
    <property type="molecule type" value="Genomic_DNA"/>
</dbReference>
<dbReference type="InterPro" id="IPR038071">
    <property type="entry name" value="UROD/MetE-like_sf"/>
</dbReference>
<evidence type="ECO:0000313" key="2">
    <source>
        <dbReference type="EMBL" id="KPU44337.1"/>
    </source>
</evidence>
<accession>A0A0P8W8K5</accession>
<protein>
    <submittedName>
        <fullName evidence="2">Uroporphyrinogen decarboxylase (URO-D)</fullName>
    </submittedName>
</protein>
<feature type="domain" description="Uroporphyrinogen decarboxylase (URO-D)" evidence="1">
    <location>
        <begin position="193"/>
        <end position="377"/>
    </location>
</feature>
<name>A0A0P8W8K5_9CLOT</name>
<proteinExistence type="predicted"/>
<reference evidence="2 3" key="1">
    <citation type="submission" date="2015-09" db="EMBL/GenBank/DDBJ databases">
        <title>Genome sequence of Oxobacter pfennigii DSM 3222.</title>
        <authorList>
            <person name="Poehlein A."/>
            <person name="Bengelsdorf F.R."/>
            <person name="Schiel-Bengelsdorf B."/>
            <person name="Duerre P."/>
            <person name="Daniel R."/>
        </authorList>
    </citation>
    <scope>NUCLEOTIDE SEQUENCE [LARGE SCALE GENOMIC DNA]</scope>
    <source>
        <strain evidence="2 3">DSM 3222</strain>
    </source>
</reference>
<dbReference type="OrthoDB" id="9813603at2"/>
<sequence>MTSIAEERKQIFTDLYNGIIPKRVPISIGMGTEVYVEKAGLPVGKTAWTHEGLEQAADDFVKDLRVDTFPGDSVRPISYSEISGSRMWKMGSNGFMQHPESVFIEPDDYDKIKAAPWDYVLETLIPTICEKMGDDPVTRALTLHTALAARGNDVGAFGMVAGKLSAKYGFFAVPPNQQAFCLHPLDFIASRGRGFTGISKDMRRYPEKVFEAAESFLPLFVINALPDVITPMGATTMTCHMPTFMRTKDFEKYYYPTMSKLIHATAEAGQAFSVFCEDNWDRYMDHLQDLPQGTRLQFEYGDPQLIKDKLGKKFIINGLYPSVLLKTGTKQQCIDKAKELLDVMAPGGNYIFNFDKSPTTLSSTNPENLKAVIDYVADNGAYSNAGEKTWTENREDTIHKVKHTIPKFESKYFTDAEKYLRSCSYPIKELEPTIAKIIEKQNIKTIKEILRMM</sequence>
<evidence type="ECO:0000259" key="1">
    <source>
        <dbReference type="Pfam" id="PF01208"/>
    </source>
</evidence>
<dbReference type="PATRIC" id="fig|36849.3.peg.2646"/>
<dbReference type="InterPro" id="IPR000257">
    <property type="entry name" value="Uroporphyrinogen_deCOase"/>
</dbReference>
<comment type="caution">
    <text evidence="2">The sequence shown here is derived from an EMBL/GenBank/DDBJ whole genome shotgun (WGS) entry which is preliminary data.</text>
</comment>
<organism evidence="2 3">
    <name type="scientific">Oxobacter pfennigii</name>
    <dbReference type="NCBI Taxonomy" id="36849"/>
    <lineage>
        <taxon>Bacteria</taxon>
        <taxon>Bacillati</taxon>
        <taxon>Bacillota</taxon>
        <taxon>Clostridia</taxon>
        <taxon>Eubacteriales</taxon>
        <taxon>Clostridiaceae</taxon>
        <taxon>Oxobacter</taxon>
    </lineage>
</organism>
<evidence type="ECO:0000313" key="3">
    <source>
        <dbReference type="Proteomes" id="UP000050326"/>
    </source>
</evidence>